<dbReference type="AlphaFoldDB" id="A0A660L524"/>
<evidence type="ECO:0000256" key="1">
    <source>
        <dbReference type="SAM" id="MobiDB-lite"/>
    </source>
</evidence>
<keyword evidence="3" id="KW-1185">Reference proteome</keyword>
<dbReference type="PROSITE" id="PS51257">
    <property type="entry name" value="PROKAR_LIPOPROTEIN"/>
    <property type="match status" value="1"/>
</dbReference>
<dbReference type="Proteomes" id="UP000278962">
    <property type="component" value="Unassembled WGS sequence"/>
</dbReference>
<evidence type="ECO:0008006" key="4">
    <source>
        <dbReference type="Google" id="ProtNLM"/>
    </source>
</evidence>
<feature type="region of interest" description="Disordered" evidence="1">
    <location>
        <begin position="17"/>
        <end position="90"/>
    </location>
</feature>
<gene>
    <name evidence="2" type="ORF">C8N24_6326</name>
</gene>
<dbReference type="EMBL" id="RBIL01000002">
    <property type="protein sequence ID" value="RKQ88284.1"/>
    <property type="molecule type" value="Genomic_DNA"/>
</dbReference>
<evidence type="ECO:0000313" key="2">
    <source>
        <dbReference type="EMBL" id="RKQ88284.1"/>
    </source>
</evidence>
<dbReference type="RefSeq" id="WP_121257662.1">
    <property type="nucleotide sequence ID" value="NZ_RBIL01000002.1"/>
</dbReference>
<feature type="compositionally biased region" description="Basic and acidic residues" evidence="1">
    <location>
        <begin position="40"/>
        <end position="49"/>
    </location>
</feature>
<protein>
    <recommendedName>
        <fullName evidence="4">DUF4352 domain-containing protein</fullName>
    </recommendedName>
</protein>
<proteinExistence type="predicted"/>
<accession>A0A660L524</accession>
<dbReference type="OrthoDB" id="9846487at2"/>
<feature type="compositionally biased region" description="Basic and acidic residues" evidence="1">
    <location>
        <begin position="58"/>
        <end position="68"/>
    </location>
</feature>
<reference evidence="2 3" key="1">
    <citation type="submission" date="2018-10" db="EMBL/GenBank/DDBJ databases">
        <title>Genomic Encyclopedia of Archaeal and Bacterial Type Strains, Phase II (KMG-II): from individual species to whole genera.</title>
        <authorList>
            <person name="Goeker M."/>
        </authorList>
    </citation>
    <scope>NUCLEOTIDE SEQUENCE [LARGE SCALE GENOMIC DNA]</scope>
    <source>
        <strain evidence="2 3">DSM 14954</strain>
    </source>
</reference>
<evidence type="ECO:0000313" key="3">
    <source>
        <dbReference type="Proteomes" id="UP000278962"/>
    </source>
</evidence>
<comment type="caution">
    <text evidence="2">The sequence shown here is derived from an EMBL/GenBank/DDBJ whole genome shotgun (WGS) entry which is preliminary data.</text>
</comment>
<sequence>MRNLLGVLALAALLAGCGSDDKTDEPTPSPVATAEAEAEAEAHGGHDLDGYSQGVKDFYGEPHTHEGEGGDVEAEYHQPPLPPETALGGPITLTGSNIGVRMVLTPTKLGREGDFTVVELTAENTGIANFEGAFRNAEVTYDDGETKPVAKGEQADCSNGWDADYLRIDTSAKVEGCLLFPRSGSARPERLRLALEDVPTEAGGIWNLG</sequence>
<organism evidence="2 3">
    <name type="scientific">Solirubrobacter pauli</name>
    <dbReference type="NCBI Taxonomy" id="166793"/>
    <lineage>
        <taxon>Bacteria</taxon>
        <taxon>Bacillati</taxon>
        <taxon>Actinomycetota</taxon>
        <taxon>Thermoleophilia</taxon>
        <taxon>Solirubrobacterales</taxon>
        <taxon>Solirubrobacteraceae</taxon>
        <taxon>Solirubrobacter</taxon>
    </lineage>
</organism>
<name>A0A660L524_9ACTN</name>